<dbReference type="InterPro" id="IPR027417">
    <property type="entry name" value="P-loop_NTPase"/>
</dbReference>
<dbReference type="InterPro" id="IPR036388">
    <property type="entry name" value="WH-like_DNA-bd_sf"/>
</dbReference>
<dbReference type="GO" id="GO:0042742">
    <property type="term" value="P:defense response to bacterium"/>
    <property type="evidence" value="ECO:0007669"/>
    <property type="project" value="UniProtKB-ARBA"/>
</dbReference>
<dbReference type="Gene3D" id="3.40.50.300">
    <property type="entry name" value="P-loop containing nucleotide triphosphate hydrolases"/>
    <property type="match status" value="1"/>
</dbReference>
<protein>
    <recommendedName>
        <fullName evidence="8">NB-ARC domain-containing protein</fullName>
    </recommendedName>
</protein>
<dbReference type="PANTHER" id="PTHR23155">
    <property type="entry name" value="DISEASE RESISTANCE PROTEIN RP"/>
    <property type="match status" value="1"/>
</dbReference>
<evidence type="ECO:0000259" key="5">
    <source>
        <dbReference type="Pfam" id="PF25019"/>
    </source>
</evidence>
<dbReference type="EMBL" id="BQKI01000016">
    <property type="protein sequence ID" value="GJN09544.1"/>
    <property type="molecule type" value="Genomic_DNA"/>
</dbReference>
<feature type="domain" description="NB-ARC" evidence="3">
    <location>
        <begin position="8"/>
        <end position="92"/>
    </location>
</feature>
<sequence length="552" mass="64529">MTSASEEEIIEHRLKSKRFLLVLDDIWACQEDEWKKLLALLSKGGEKGCVVLVTTRILEVGRMVNTADSLMELGRLEDEEFMKFFEACAFDHPCPWEHYPLLRDVGRKIVNNLKGSPLAAKTVGRLLRNNITVELWTKISESREWEQKTGDNDIMPALKLSYDYLPFHLQQCFSYCALFPEDYEFDGNELIYWWIGQDLLHSLDQNKTVEDVGHKYLNDLVNHAFFRKTENENGHPRYIVHDLLHELALKMVSHECLSICCSNLRSKQISPYVRHLSIIIDEDIQDRETFEYYKKDFSALDKRIKFENLRTLMLFGKYQGCFVNTIGDLFRKATALRTIFCGESYNVEDLVPRFSKLVHLRYLRISRDTFTRLPPRLPITISRLYQLKILDVYAIYNSSLQRDINNLINLQHFVVSNISIESNIYGADKLTHLHSEILEVGKLHNLKELRKFEVKKENCGFELKQLEKLQGLQVLGIYNLEKAKGNDEASEAKLIQKQSLKELTLDWGFSRSEHAMQDENFLEYLKRHSNLQKLSIKRHRGAKCPTWLGKNL</sequence>
<dbReference type="InterPro" id="IPR042197">
    <property type="entry name" value="Apaf_helical"/>
</dbReference>
<dbReference type="GO" id="GO:0009626">
    <property type="term" value="P:plant-type hypersensitive response"/>
    <property type="evidence" value="ECO:0007669"/>
    <property type="project" value="UniProtKB-ARBA"/>
</dbReference>
<dbReference type="InterPro" id="IPR044974">
    <property type="entry name" value="Disease_R_plants"/>
</dbReference>
<comment type="caution">
    <text evidence="6">The sequence shown here is derived from an EMBL/GenBank/DDBJ whole genome shotgun (WGS) entry which is preliminary data.</text>
</comment>
<dbReference type="PRINTS" id="PR00364">
    <property type="entry name" value="DISEASERSIST"/>
</dbReference>
<dbReference type="GO" id="GO:0043531">
    <property type="term" value="F:ADP binding"/>
    <property type="evidence" value="ECO:0007669"/>
    <property type="project" value="InterPro"/>
</dbReference>
<keyword evidence="7" id="KW-1185">Reference proteome</keyword>
<dbReference type="Pfam" id="PF00931">
    <property type="entry name" value="NB-ARC"/>
    <property type="match status" value="1"/>
</dbReference>
<dbReference type="InterPro" id="IPR058922">
    <property type="entry name" value="WHD_DRP"/>
</dbReference>
<dbReference type="Gene3D" id="3.80.10.10">
    <property type="entry name" value="Ribonuclease Inhibitor"/>
    <property type="match status" value="1"/>
</dbReference>
<dbReference type="SUPFAM" id="SSF52540">
    <property type="entry name" value="P-loop containing nucleoside triphosphate hydrolases"/>
    <property type="match status" value="1"/>
</dbReference>
<dbReference type="InterPro" id="IPR056789">
    <property type="entry name" value="LRR_R13L1-DRL21"/>
</dbReference>
<dbReference type="AlphaFoldDB" id="A0AAV5DGU1"/>
<evidence type="ECO:0008006" key="8">
    <source>
        <dbReference type="Google" id="ProtNLM"/>
    </source>
</evidence>
<feature type="domain" description="R13L1/DRL21-like LRR repeat region" evidence="5">
    <location>
        <begin position="463"/>
        <end position="550"/>
    </location>
</feature>
<dbReference type="PANTHER" id="PTHR23155:SF988">
    <property type="entry name" value="OS06G0707733 PROTEIN"/>
    <property type="match status" value="1"/>
</dbReference>
<evidence type="ECO:0000256" key="2">
    <source>
        <dbReference type="ARBA" id="ARBA00022821"/>
    </source>
</evidence>
<reference evidence="6" key="2">
    <citation type="submission" date="2021-12" db="EMBL/GenBank/DDBJ databases">
        <title>Resequencing data analysis of finger millet.</title>
        <authorList>
            <person name="Hatakeyama M."/>
            <person name="Aluri S."/>
            <person name="Balachadran M.T."/>
            <person name="Sivarajan S.R."/>
            <person name="Poveda L."/>
            <person name="Shimizu-Inatsugi R."/>
            <person name="Schlapbach R."/>
            <person name="Sreeman S.M."/>
            <person name="Shimizu K.K."/>
        </authorList>
    </citation>
    <scope>NUCLEOTIDE SEQUENCE</scope>
</reference>
<accession>A0AAV5DGU1</accession>
<keyword evidence="1" id="KW-0677">Repeat</keyword>
<proteinExistence type="predicted"/>
<reference evidence="6" key="1">
    <citation type="journal article" date="2018" name="DNA Res.">
        <title>Multiple hybrid de novo genome assembly of finger millet, an orphan allotetraploid crop.</title>
        <authorList>
            <person name="Hatakeyama M."/>
            <person name="Aluri S."/>
            <person name="Balachadran M.T."/>
            <person name="Sivarajan S.R."/>
            <person name="Patrignani A."/>
            <person name="Gruter S."/>
            <person name="Poveda L."/>
            <person name="Shimizu-Inatsugi R."/>
            <person name="Baeten J."/>
            <person name="Francoijs K.J."/>
            <person name="Nataraja K.N."/>
            <person name="Reddy Y.A.N."/>
            <person name="Phadnis S."/>
            <person name="Ravikumar R.L."/>
            <person name="Schlapbach R."/>
            <person name="Sreeman S.M."/>
            <person name="Shimizu K.K."/>
        </authorList>
    </citation>
    <scope>NUCLEOTIDE SEQUENCE</scope>
</reference>
<dbReference type="SUPFAM" id="SSF52058">
    <property type="entry name" value="L domain-like"/>
    <property type="match status" value="1"/>
</dbReference>
<dbReference type="FunFam" id="1.10.10.10:FF:000322">
    <property type="entry name" value="Probable disease resistance protein At1g63360"/>
    <property type="match status" value="1"/>
</dbReference>
<dbReference type="InterPro" id="IPR032675">
    <property type="entry name" value="LRR_dom_sf"/>
</dbReference>
<keyword evidence="2" id="KW-0611">Plant defense</keyword>
<dbReference type="Pfam" id="PF25019">
    <property type="entry name" value="LRR_R13L1-DRL21"/>
    <property type="match status" value="1"/>
</dbReference>
<evidence type="ECO:0000313" key="7">
    <source>
        <dbReference type="Proteomes" id="UP001054889"/>
    </source>
</evidence>
<dbReference type="InterPro" id="IPR002182">
    <property type="entry name" value="NB-ARC"/>
</dbReference>
<dbReference type="Proteomes" id="UP001054889">
    <property type="component" value="Unassembled WGS sequence"/>
</dbReference>
<dbReference type="Pfam" id="PF23559">
    <property type="entry name" value="WHD_DRP"/>
    <property type="match status" value="1"/>
</dbReference>
<dbReference type="Gene3D" id="1.10.10.10">
    <property type="entry name" value="Winged helix-like DNA-binding domain superfamily/Winged helix DNA-binding domain"/>
    <property type="match status" value="1"/>
</dbReference>
<dbReference type="Gene3D" id="1.10.8.430">
    <property type="entry name" value="Helical domain of apoptotic protease-activating factors"/>
    <property type="match status" value="1"/>
</dbReference>
<evidence type="ECO:0000259" key="4">
    <source>
        <dbReference type="Pfam" id="PF23559"/>
    </source>
</evidence>
<gene>
    <name evidence="6" type="primary">ga27559</name>
    <name evidence="6" type="ORF">PR202_ga27559</name>
</gene>
<evidence type="ECO:0000313" key="6">
    <source>
        <dbReference type="EMBL" id="GJN09544.1"/>
    </source>
</evidence>
<organism evidence="6 7">
    <name type="scientific">Eleusine coracana subsp. coracana</name>
    <dbReference type="NCBI Taxonomy" id="191504"/>
    <lineage>
        <taxon>Eukaryota</taxon>
        <taxon>Viridiplantae</taxon>
        <taxon>Streptophyta</taxon>
        <taxon>Embryophyta</taxon>
        <taxon>Tracheophyta</taxon>
        <taxon>Spermatophyta</taxon>
        <taxon>Magnoliopsida</taxon>
        <taxon>Liliopsida</taxon>
        <taxon>Poales</taxon>
        <taxon>Poaceae</taxon>
        <taxon>PACMAD clade</taxon>
        <taxon>Chloridoideae</taxon>
        <taxon>Cynodonteae</taxon>
        <taxon>Eleusininae</taxon>
        <taxon>Eleusine</taxon>
    </lineage>
</organism>
<dbReference type="GO" id="GO:0002758">
    <property type="term" value="P:innate immune response-activating signaling pathway"/>
    <property type="evidence" value="ECO:0007669"/>
    <property type="project" value="UniProtKB-ARBA"/>
</dbReference>
<evidence type="ECO:0000256" key="1">
    <source>
        <dbReference type="ARBA" id="ARBA00022737"/>
    </source>
</evidence>
<evidence type="ECO:0000259" key="3">
    <source>
        <dbReference type="Pfam" id="PF00931"/>
    </source>
</evidence>
<name>A0AAV5DGU1_ELECO</name>
<feature type="domain" description="Disease resistance protein winged helix" evidence="4">
    <location>
        <begin position="178"/>
        <end position="248"/>
    </location>
</feature>